<organism evidence="2 3">
    <name type="scientific">Catenulispora subtropica</name>
    <dbReference type="NCBI Taxonomy" id="450798"/>
    <lineage>
        <taxon>Bacteria</taxon>
        <taxon>Bacillati</taxon>
        <taxon>Actinomycetota</taxon>
        <taxon>Actinomycetes</taxon>
        <taxon>Catenulisporales</taxon>
        <taxon>Catenulisporaceae</taxon>
        <taxon>Catenulispora</taxon>
    </lineage>
</organism>
<feature type="transmembrane region" description="Helical" evidence="1">
    <location>
        <begin position="42"/>
        <end position="59"/>
    </location>
</feature>
<sequence>MTARLLSRAETEQLMTSSLLALSASVPPPRPQHPLAIRPQRIIWVIVLIGWLAAFGWNAEQIGSLLLFFTAAPHPQGDQ</sequence>
<keyword evidence="3" id="KW-1185">Reference proteome</keyword>
<keyword evidence="1" id="KW-1133">Transmembrane helix</keyword>
<reference evidence="2 3" key="1">
    <citation type="journal article" date="2019" name="Int. J. Syst. Evol. Microbiol.">
        <title>The Global Catalogue of Microorganisms (GCM) 10K type strain sequencing project: providing services to taxonomists for standard genome sequencing and annotation.</title>
        <authorList>
            <consortium name="The Broad Institute Genomics Platform"/>
            <consortium name="The Broad Institute Genome Sequencing Center for Infectious Disease"/>
            <person name="Wu L."/>
            <person name="Ma J."/>
        </authorList>
    </citation>
    <scope>NUCLEOTIDE SEQUENCE [LARGE SCALE GENOMIC DNA]</scope>
    <source>
        <strain evidence="2 3">JCM 16013</strain>
    </source>
</reference>
<comment type="caution">
    <text evidence="2">The sequence shown here is derived from an EMBL/GenBank/DDBJ whole genome shotgun (WGS) entry which is preliminary data.</text>
</comment>
<proteinExistence type="predicted"/>
<keyword evidence="1" id="KW-0472">Membrane</keyword>
<accession>A0ABN2TH76</accession>
<evidence type="ECO:0000256" key="1">
    <source>
        <dbReference type="SAM" id="Phobius"/>
    </source>
</evidence>
<gene>
    <name evidence="2" type="ORF">GCM10009838_88970</name>
</gene>
<protein>
    <submittedName>
        <fullName evidence="2">Uncharacterized protein</fullName>
    </submittedName>
</protein>
<dbReference type="EMBL" id="BAAAQM010000118">
    <property type="protein sequence ID" value="GAA2009147.1"/>
    <property type="molecule type" value="Genomic_DNA"/>
</dbReference>
<name>A0ABN2TH76_9ACTN</name>
<dbReference type="Proteomes" id="UP001499854">
    <property type="component" value="Unassembled WGS sequence"/>
</dbReference>
<keyword evidence="1" id="KW-0812">Transmembrane</keyword>
<evidence type="ECO:0000313" key="2">
    <source>
        <dbReference type="EMBL" id="GAA2009147.1"/>
    </source>
</evidence>
<evidence type="ECO:0000313" key="3">
    <source>
        <dbReference type="Proteomes" id="UP001499854"/>
    </source>
</evidence>